<dbReference type="GO" id="GO:0005524">
    <property type="term" value="F:ATP binding"/>
    <property type="evidence" value="ECO:0007669"/>
    <property type="project" value="InterPro"/>
</dbReference>
<feature type="domain" description="Bacterial type II secretion system protein E" evidence="3">
    <location>
        <begin position="198"/>
        <end position="212"/>
    </location>
</feature>
<dbReference type="Proteomes" id="UP000199415">
    <property type="component" value="Unassembled WGS sequence"/>
</dbReference>
<feature type="region of interest" description="Disordered" evidence="2">
    <location>
        <begin position="344"/>
        <end position="380"/>
    </location>
</feature>
<dbReference type="Pfam" id="PF00437">
    <property type="entry name" value="T2SSE"/>
    <property type="match status" value="1"/>
</dbReference>
<sequence>MSTGNNVLDLLLERARTSGVSDIHIAAGHRPLMRLEGRLEPMDHPALDESAVRGVRESLLAAGSGNVLGEDTDMDFARTLNDGERYRINAYQTLNGSALAIRRLPTAPPPLEDLPAPAVVRDLGERESGLILVTGPTGSGKSTTLAALIDRINTSRRQHIITIEDPIEYVHPHKESLINQREVGRHTASFHTALRGALREDPDVVLVGEMRDLETISLALTAAETGQLVLASMHTPTAPQAIDRILDVFPGQEKELIRSMLSTALTAVVTQRLLPAQGGGRAAAMEVMLGTSAVRNQIREGKIPQLHQSMELGQQAGMRTMSQAIQALADTNYIDGQTASDWSAAFDGTRGQDGQATKPQSDAANAEPASRRRGSVSRSF</sequence>
<evidence type="ECO:0000313" key="4">
    <source>
        <dbReference type="EMBL" id="SDF75672.1"/>
    </source>
</evidence>
<dbReference type="InterPro" id="IPR001482">
    <property type="entry name" value="T2SS/T4SS_dom"/>
</dbReference>
<protein>
    <submittedName>
        <fullName evidence="4">Pilus retraction ATPase PilT</fullName>
    </submittedName>
</protein>
<dbReference type="EMBL" id="FNCE01000002">
    <property type="protein sequence ID" value="SDF75672.1"/>
    <property type="molecule type" value="Genomic_DNA"/>
</dbReference>
<comment type="similarity">
    <text evidence="1">Belongs to the GSP E family.</text>
</comment>
<dbReference type="RefSeq" id="WP_090018874.1">
    <property type="nucleotide sequence ID" value="NZ_FNCE01000002.1"/>
</dbReference>
<evidence type="ECO:0000313" key="5">
    <source>
        <dbReference type="Proteomes" id="UP000199415"/>
    </source>
</evidence>
<evidence type="ECO:0000256" key="2">
    <source>
        <dbReference type="SAM" id="MobiDB-lite"/>
    </source>
</evidence>
<dbReference type="STRING" id="1082479.SAMN05216241_102242"/>
<dbReference type="Gene3D" id="3.40.50.300">
    <property type="entry name" value="P-loop containing nucleotide triphosphate hydrolases"/>
    <property type="match status" value="1"/>
</dbReference>
<dbReference type="CDD" id="cd01131">
    <property type="entry name" value="PilT"/>
    <property type="match status" value="1"/>
</dbReference>
<accession>A0A1G7NNV5</accession>
<dbReference type="InterPro" id="IPR050921">
    <property type="entry name" value="T4SS_GSP_E_ATPase"/>
</dbReference>
<name>A0A1G7NNV5_9PROT</name>
<dbReference type="OrthoDB" id="9804785at2"/>
<evidence type="ECO:0000256" key="1">
    <source>
        <dbReference type="ARBA" id="ARBA00006611"/>
    </source>
</evidence>
<organism evidence="4 5">
    <name type="scientific">Limimonas halophila</name>
    <dbReference type="NCBI Taxonomy" id="1082479"/>
    <lineage>
        <taxon>Bacteria</taxon>
        <taxon>Pseudomonadati</taxon>
        <taxon>Pseudomonadota</taxon>
        <taxon>Alphaproteobacteria</taxon>
        <taxon>Rhodospirillales</taxon>
        <taxon>Rhodovibrionaceae</taxon>
        <taxon>Limimonas</taxon>
    </lineage>
</organism>
<dbReference type="AlphaFoldDB" id="A0A1G7NNV5"/>
<dbReference type="SMART" id="SM00382">
    <property type="entry name" value="AAA"/>
    <property type="match status" value="1"/>
</dbReference>
<dbReference type="Gene3D" id="3.30.450.90">
    <property type="match status" value="1"/>
</dbReference>
<proteinExistence type="inferred from homology"/>
<dbReference type="InterPro" id="IPR006321">
    <property type="entry name" value="PilT/PilU"/>
</dbReference>
<feature type="compositionally biased region" description="Basic residues" evidence="2">
    <location>
        <begin position="371"/>
        <end position="380"/>
    </location>
</feature>
<dbReference type="SUPFAM" id="SSF52540">
    <property type="entry name" value="P-loop containing nucleoside triphosphate hydrolases"/>
    <property type="match status" value="1"/>
</dbReference>
<dbReference type="PANTHER" id="PTHR30486">
    <property type="entry name" value="TWITCHING MOTILITY PROTEIN PILT"/>
    <property type="match status" value="1"/>
</dbReference>
<feature type="compositionally biased region" description="Polar residues" evidence="2">
    <location>
        <begin position="352"/>
        <end position="363"/>
    </location>
</feature>
<dbReference type="NCBIfam" id="TIGR01420">
    <property type="entry name" value="pilT_fam"/>
    <property type="match status" value="1"/>
</dbReference>
<dbReference type="InterPro" id="IPR003593">
    <property type="entry name" value="AAA+_ATPase"/>
</dbReference>
<dbReference type="GO" id="GO:0016887">
    <property type="term" value="F:ATP hydrolysis activity"/>
    <property type="evidence" value="ECO:0007669"/>
    <property type="project" value="InterPro"/>
</dbReference>
<dbReference type="PANTHER" id="PTHR30486:SF6">
    <property type="entry name" value="TYPE IV PILUS RETRACTATION ATPASE PILT"/>
    <property type="match status" value="1"/>
</dbReference>
<dbReference type="InterPro" id="IPR027417">
    <property type="entry name" value="P-loop_NTPase"/>
</dbReference>
<evidence type="ECO:0000259" key="3">
    <source>
        <dbReference type="PROSITE" id="PS00662"/>
    </source>
</evidence>
<gene>
    <name evidence="4" type="ORF">SAMN05216241_102242</name>
</gene>
<dbReference type="PROSITE" id="PS00662">
    <property type="entry name" value="T2SP_E"/>
    <property type="match status" value="1"/>
</dbReference>
<reference evidence="4 5" key="1">
    <citation type="submission" date="2016-10" db="EMBL/GenBank/DDBJ databases">
        <authorList>
            <person name="de Groot N.N."/>
        </authorList>
    </citation>
    <scope>NUCLEOTIDE SEQUENCE [LARGE SCALE GENOMIC DNA]</scope>
    <source>
        <strain evidence="4 5">DSM 25584</strain>
    </source>
</reference>
<keyword evidence="5" id="KW-1185">Reference proteome</keyword>